<dbReference type="Proteomes" id="UP001140091">
    <property type="component" value="Unassembled WGS sequence"/>
</dbReference>
<dbReference type="OrthoDB" id="3204049at2759"/>
<organism evidence="3 4">
    <name type="scientific">Candolleomyces eurysporus</name>
    <dbReference type="NCBI Taxonomy" id="2828524"/>
    <lineage>
        <taxon>Eukaryota</taxon>
        <taxon>Fungi</taxon>
        <taxon>Dikarya</taxon>
        <taxon>Basidiomycota</taxon>
        <taxon>Agaricomycotina</taxon>
        <taxon>Agaricomycetes</taxon>
        <taxon>Agaricomycetidae</taxon>
        <taxon>Agaricales</taxon>
        <taxon>Agaricineae</taxon>
        <taxon>Psathyrellaceae</taxon>
        <taxon>Candolleomyces</taxon>
    </lineage>
</organism>
<comment type="caution">
    <text evidence="3">The sequence shown here is derived from an EMBL/GenBank/DDBJ whole genome shotgun (WGS) entry which is preliminary data.</text>
</comment>
<protein>
    <submittedName>
        <fullName evidence="3">Uncharacterized protein</fullName>
    </submittedName>
</protein>
<sequence>MESALRAYVLLNLIFAVSSESEKAHNELMVKGGYRDIGLYQGMISDETWSMDYPAQQVPHKRFWEGCRDIGVASPSGSSSSPGSSSSTKSGGRLGEDFVPLVHLGMHHLDEYLKLNFALLYKYDMVLRECGTEPEWQRGIVGLMGYWVKGLKVEHGRRG</sequence>
<accession>A0A9W8JKB3</accession>
<evidence type="ECO:0000313" key="3">
    <source>
        <dbReference type="EMBL" id="KAJ2935997.1"/>
    </source>
</evidence>
<gene>
    <name evidence="3" type="ORF">H1R20_g1098</name>
</gene>
<evidence type="ECO:0000256" key="2">
    <source>
        <dbReference type="SAM" id="SignalP"/>
    </source>
</evidence>
<reference evidence="3" key="1">
    <citation type="submission" date="2022-06" db="EMBL/GenBank/DDBJ databases">
        <title>Genome Sequence of Candolleomyces eurysporus.</title>
        <authorList>
            <person name="Buettner E."/>
        </authorList>
    </citation>
    <scope>NUCLEOTIDE SEQUENCE</scope>
    <source>
        <strain evidence="3">VTCC 930004</strain>
    </source>
</reference>
<dbReference type="AlphaFoldDB" id="A0A9W8JKB3"/>
<feature type="chain" id="PRO_5040943328" evidence="2">
    <location>
        <begin position="20"/>
        <end position="159"/>
    </location>
</feature>
<feature type="region of interest" description="Disordered" evidence="1">
    <location>
        <begin position="73"/>
        <end position="92"/>
    </location>
</feature>
<keyword evidence="2" id="KW-0732">Signal</keyword>
<proteinExistence type="predicted"/>
<feature type="non-terminal residue" evidence="3">
    <location>
        <position position="1"/>
    </location>
</feature>
<feature type="signal peptide" evidence="2">
    <location>
        <begin position="1"/>
        <end position="19"/>
    </location>
</feature>
<dbReference type="EMBL" id="JANBPK010000219">
    <property type="protein sequence ID" value="KAJ2935997.1"/>
    <property type="molecule type" value="Genomic_DNA"/>
</dbReference>
<evidence type="ECO:0000256" key="1">
    <source>
        <dbReference type="SAM" id="MobiDB-lite"/>
    </source>
</evidence>
<keyword evidence="4" id="KW-1185">Reference proteome</keyword>
<feature type="compositionally biased region" description="Low complexity" evidence="1">
    <location>
        <begin position="74"/>
        <end position="91"/>
    </location>
</feature>
<name>A0A9W8JKB3_9AGAR</name>
<evidence type="ECO:0000313" key="4">
    <source>
        <dbReference type="Proteomes" id="UP001140091"/>
    </source>
</evidence>